<name>A0A3D8JAJ2_9HELI</name>
<accession>A0A3D8JAJ2</accession>
<comment type="caution">
    <text evidence="2">The sequence shown here is derived from an EMBL/GenBank/DDBJ whole genome shotgun (WGS) entry which is preliminary data.</text>
</comment>
<dbReference type="EMBL" id="NXLX01000002">
    <property type="protein sequence ID" value="RDU74448.1"/>
    <property type="molecule type" value="Genomic_DNA"/>
</dbReference>
<dbReference type="AlphaFoldDB" id="A0A3D8JAJ2"/>
<dbReference type="RefSeq" id="WP_115578503.1">
    <property type="nucleotide sequence ID" value="NZ_NXLX01000002.1"/>
</dbReference>
<proteinExistence type="predicted"/>
<feature type="domain" description="RCK C-terminal" evidence="1">
    <location>
        <begin position="137"/>
        <end position="219"/>
    </location>
</feature>
<dbReference type="Proteomes" id="UP000256695">
    <property type="component" value="Unassembled WGS sequence"/>
</dbReference>
<organism evidence="2 3">
    <name type="scientific">Helicobacter anseris</name>
    <dbReference type="NCBI Taxonomy" id="375926"/>
    <lineage>
        <taxon>Bacteria</taxon>
        <taxon>Pseudomonadati</taxon>
        <taxon>Campylobacterota</taxon>
        <taxon>Epsilonproteobacteria</taxon>
        <taxon>Campylobacterales</taxon>
        <taxon>Helicobacteraceae</taxon>
        <taxon>Helicobacter</taxon>
    </lineage>
</organism>
<sequence length="479" mass="55583">MKKIVLILDGIVAKKFLQSVLEKYFSSNNYIIIANDSSFLPEEIPSSCHFHFFDPTSSYKLLNILDSEVSDVFILSDNVEEKKVIYEIIKKHYRDVRIVLNVKNTQESLEYKNNDKTFFIDESILLSGAMIARLPNVPLIPQGFGLGLGEVMEINVPFGSVFAYRHIGSIQQKNYRIVGIYRQNEFLLSNYSLVIQPTDTLLVAGDPRVLTQVYHQVKSDIGQFPAPFGRDIYVYVDMILQDFDELMRDIEQAIFLHEHLKNTKLYIVVLHPSDVEVMQQLKTFECLGIDVSFDYKVSDFITRFQEDLKKKIGMIVVGKKFFLQRRIRKVLFNSAIPVFKTSYKDIRTLKQSIVVLNEEMNDGENISSVIFDVSIQIKLGMIIYDFDPDKHYQIDILKDYENLSRVFDKKITTIKTHTKNPIIYLKDTKEPLLHFLPFEKCITGHGFLNFLSTKVEKISFMLDEHPQILIPILEQIDDK</sequence>
<dbReference type="OrthoDB" id="5337496at2"/>
<dbReference type="InterPro" id="IPR036721">
    <property type="entry name" value="RCK_C_sf"/>
</dbReference>
<dbReference type="InterPro" id="IPR006037">
    <property type="entry name" value="RCK_C"/>
</dbReference>
<gene>
    <name evidence="2" type="ORF">CQA57_01700</name>
</gene>
<evidence type="ECO:0000259" key="1">
    <source>
        <dbReference type="PROSITE" id="PS51202"/>
    </source>
</evidence>
<dbReference type="GO" id="GO:0008324">
    <property type="term" value="F:monoatomic cation transmembrane transporter activity"/>
    <property type="evidence" value="ECO:0007669"/>
    <property type="project" value="InterPro"/>
</dbReference>
<keyword evidence="3" id="KW-1185">Reference proteome</keyword>
<dbReference type="PROSITE" id="PS51202">
    <property type="entry name" value="RCK_C"/>
    <property type="match status" value="1"/>
</dbReference>
<evidence type="ECO:0000313" key="2">
    <source>
        <dbReference type="EMBL" id="RDU74448.1"/>
    </source>
</evidence>
<reference evidence="2 3" key="1">
    <citation type="submission" date="2018-04" db="EMBL/GenBank/DDBJ databases">
        <title>Novel Campyloabacter and Helicobacter Species and Strains.</title>
        <authorList>
            <person name="Mannion A.J."/>
            <person name="Shen Z."/>
            <person name="Fox J.G."/>
        </authorList>
    </citation>
    <scope>NUCLEOTIDE SEQUENCE [LARGE SCALE GENOMIC DNA]</scope>
    <source>
        <strain evidence="2 3">MIT 04-9362</strain>
    </source>
</reference>
<dbReference type="Gene3D" id="3.30.70.1450">
    <property type="entry name" value="Regulator of K+ conductance, C-terminal domain"/>
    <property type="match status" value="1"/>
</dbReference>
<evidence type="ECO:0000313" key="3">
    <source>
        <dbReference type="Proteomes" id="UP000256695"/>
    </source>
</evidence>
<dbReference type="Pfam" id="PF02080">
    <property type="entry name" value="TrkA_C"/>
    <property type="match status" value="1"/>
</dbReference>
<dbReference type="GO" id="GO:0006813">
    <property type="term" value="P:potassium ion transport"/>
    <property type="evidence" value="ECO:0007669"/>
    <property type="project" value="InterPro"/>
</dbReference>
<protein>
    <submittedName>
        <fullName evidence="2">Potassium transporter TrkA</fullName>
    </submittedName>
</protein>
<dbReference type="SUPFAM" id="SSF116726">
    <property type="entry name" value="TrkA C-terminal domain-like"/>
    <property type="match status" value="1"/>
</dbReference>